<evidence type="ECO:0000313" key="2">
    <source>
        <dbReference type="EMBL" id="KAG8543620.1"/>
    </source>
</evidence>
<name>A0AAV6Z8F9_ENGPU</name>
<keyword evidence="3" id="KW-1185">Reference proteome</keyword>
<gene>
    <name evidence="2" type="ORF">GDO81_024171</name>
</gene>
<dbReference type="EMBL" id="WNYA01003125">
    <property type="protein sequence ID" value="KAG8543620.1"/>
    <property type="molecule type" value="Genomic_DNA"/>
</dbReference>
<comment type="caution">
    <text evidence="2">The sequence shown here is derived from an EMBL/GenBank/DDBJ whole genome shotgun (WGS) entry which is preliminary data.</text>
</comment>
<evidence type="ECO:0000313" key="3">
    <source>
        <dbReference type="Proteomes" id="UP000824782"/>
    </source>
</evidence>
<protein>
    <submittedName>
        <fullName evidence="2">Uncharacterized protein</fullName>
    </submittedName>
</protein>
<dbReference type="Proteomes" id="UP000824782">
    <property type="component" value="Unassembled WGS sequence"/>
</dbReference>
<feature type="region of interest" description="Disordered" evidence="1">
    <location>
        <begin position="27"/>
        <end position="77"/>
    </location>
</feature>
<accession>A0AAV6Z8F9</accession>
<proteinExistence type="predicted"/>
<feature type="compositionally biased region" description="Polar residues" evidence="1">
    <location>
        <begin position="36"/>
        <end position="45"/>
    </location>
</feature>
<sequence>MERCELERLTSLFGQFLRQKFDLQNEPVNSAPALPENNSQQSVLSSKLPMLPSEEPPNSPLSDESDPAHNFAPGKHKHFTVHEKKILIEKVSHLFAL</sequence>
<evidence type="ECO:0000256" key="1">
    <source>
        <dbReference type="SAM" id="MobiDB-lite"/>
    </source>
</evidence>
<dbReference type="AlphaFoldDB" id="A0AAV6Z8F9"/>
<reference evidence="2" key="1">
    <citation type="thesis" date="2020" institute="ProQuest LLC" country="789 East Eisenhower Parkway, Ann Arbor, MI, USA">
        <title>Comparative Genomics and Chromosome Evolution.</title>
        <authorList>
            <person name="Mudd A.B."/>
        </authorList>
    </citation>
    <scope>NUCLEOTIDE SEQUENCE</scope>
    <source>
        <strain evidence="2">237g6f4</strain>
        <tissue evidence="2">Blood</tissue>
    </source>
</reference>
<organism evidence="2 3">
    <name type="scientific">Engystomops pustulosus</name>
    <name type="common">Tungara frog</name>
    <name type="synonym">Physalaemus pustulosus</name>
    <dbReference type="NCBI Taxonomy" id="76066"/>
    <lineage>
        <taxon>Eukaryota</taxon>
        <taxon>Metazoa</taxon>
        <taxon>Chordata</taxon>
        <taxon>Craniata</taxon>
        <taxon>Vertebrata</taxon>
        <taxon>Euteleostomi</taxon>
        <taxon>Amphibia</taxon>
        <taxon>Batrachia</taxon>
        <taxon>Anura</taxon>
        <taxon>Neobatrachia</taxon>
        <taxon>Hyloidea</taxon>
        <taxon>Leptodactylidae</taxon>
        <taxon>Leiuperinae</taxon>
        <taxon>Engystomops</taxon>
    </lineage>
</organism>